<dbReference type="EMBL" id="AP018907">
    <property type="protein sequence ID" value="BBF92074.1"/>
    <property type="molecule type" value="Genomic_DNA"/>
</dbReference>
<protein>
    <submittedName>
        <fullName evidence="1">Uncharacterized protein</fullName>
    </submittedName>
</protein>
<dbReference type="Proteomes" id="UP000266934">
    <property type="component" value="Chromosome"/>
</dbReference>
<reference evidence="1 2" key="1">
    <citation type="submission" date="2018-08" db="EMBL/GenBank/DDBJ databases">
        <title>Complete genome sequencing of Blastochloris tepida GI.</title>
        <authorList>
            <person name="Tsukatani Y."/>
            <person name="Mori H."/>
        </authorList>
    </citation>
    <scope>NUCLEOTIDE SEQUENCE [LARGE SCALE GENOMIC DNA]</scope>
    <source>
        <strain evidence="1 2">GI</strain>
    </source>
</reference>
<keyword evidence="2" id="KW-1185">Reference proteome</keyword>
<evidence type="ECO:0000313" key="2">
    <source>
        <dbReference type="Proteomes" id="UP000266934"/>
    </source>
</evidence>
<gene>
    <name evidence="1" type="ORF">BLTE_07590</name>
</gene>
<proteinExistence type="predicted"/>
<dbReference type="AlphaFoldDB" id="A0A348FXP1"/>
<accession>A0A348FXP1</accession>
<evidence type="ECO:0000313" key="1">
    <source>
        <dbReference type="EMBL" id="BBF92074.1"/>
    </source>
</evidence>
<organism evidence="1 2">
    <name type="scientific">Blastochloris tepida</name>
    <dbReference type="NCBI Taxonomy" id="2233851"/>
    <lineage>
        <taxon>Bacteria</taxon>
        <taxon>Pseudomonadati</taxon>
        <taxon>Pseudomonadota</taxon>
        <taxon>Alphaproteobacteria</taxon>
        <taxon>Hyphomicrobiales</taxon>
        <taxon>Blastochloridaceae</taxon>
        <taxon>Blastochloris</taxon>
    </lineage>
</organism>
<sequence>MRVQLLRGSQVFQETLTKVSDRYKSRLHNAKKCLTPGISEGLICLMHPLEYLGMRGIVPFSSVINTVGGRHITSGSAHTNLSAYHPQDPEDARLIVALSLSCPID</sequence>
<name>A0A348FXP1_9HYPH</name>
<dbReference type="KEGG" id="blag:BLTE_07590"/>